<keyword evidence="1" id="KW-0472">Membrane</keyword>
<reference evidence="2" key="8">
    <citation type="journal article" date="2005" name="Science">
        <title>Antisense Transcription in the Mammalian Transcriptome.</title>
        <authorList>
            <consortium name="RIKEN Genome Exploration Research Group and Genome Science Group (Genome Network Project Core Group) and the FANTOM Consortium"/>
        </authorList>
    </citation>
    <scope>NUCLEOTIDE SEQUENCE</scope>
    <source>
        <strain evidence="2">C57BL/6J</strain>
        <tissue evidence="2">Testis</tissue>
    </source>
</reference>
<feature type="transmembrane region" description="Helical" evidence="1">
    <location>
        <begin position="44"/>
        <end position="66"/>
    </location>
</feature>
<reference evidence="2" key="7">
    <citation type="journal article" date="2005" name="Science">
        <title>The Transcriptional Landscape of the Mammalian Genome.</title>
        <authorList>
            <consortium name="The FANTOM Consortium"/>
            <consortium name="Riken Genome Exploration Research Group and Genome Science Group (Genome Network Project Core Group)"/>
        </authorList>
    </citation>
    <scope>NUCLEOTIDE SEQUENCE</scope>
    <source>
        <strain evidence="2">C57BL/6J</strain>
        <tissue evidence="2">Testis</tissue>
    </source>
</reference>
<dbReference type="EMBL" id="AK136317">
    <property type="protein sequence ID" value="BAE22930.1"/>
    <property type="molecule type" value="mRNA"/>
</dbReference>
<reference evidence="2" key="6">
    <citation type="submission" date="2004-03" db="EMBL/GenBank/DDBJ databases">
        <authorList>
            <person name="Arakawa T."/>
            <person name="Carninci P."/>
            <person name="Fukuda S."/>
            <person name="Hashizume W."/>
            <person name="Hayashida K."/>
            <person name="Hori F."/>
            <person name="Iida J."/>
            <person name="Imamura K."/>
            <person name="Imotani K."/>
            <person name="Itoh M."/>
            <person name="Kanagawa S."/>
            <person name="Kawai J."/>
            <person name="Kojima M."/>
            <person name="Konno H."/>
            <person name="Murata M."/>
            <person name="Nakamura M."/>
            <person name="Ninomiya N."/>
            <person name="Nishiyori H."/>
            <person name="Nomura K."/>
            <person name="Ohno M."/>
            <person name="Sakazume N."/>
            <person name="Sano H."/>
            <person name="Sasaki D."/>
            <person name="Shibata K."/>
            <person name="Shiraki T."/>
            <person name="Tagami M."/>
            <person name="Tagami Y."/>
            <person name="Waki K."/>
            <person name="Watahiki A."/>
            <person name="Muramatsu M."/>
            <person name="Hayashizaki Y."/>
        </authorList>
    </citation>
    <scope>NUCLEOTIDE SEQUENCE</scope>
    <source>
        <strain evidence="2">C57BL/6J</strain>
        <tissue evidence="2">Testis</tissue>
    </source>
</reference>
<gene>
    <name evidence="3" type="primary">Gm19816</name>
</gene>
<evidence type="ECO:0000313" key="2">
    <source>
        <dbReference type="EMBL" id="BAE22930.1"/>
    </source>
</evidence>
<proteinExistence type="evidence at transcript level"/>
<sequence length="100" mass="11186">MKKSGPCLKNNVFMEVCAGLLFQICSVFKATVEFLPFSYSSISFFQLLIPMSIPPFDLVICIRTLASLDLRLSSRDHNFSSSSRSLGELTTLKDSLIRCL</sequence>
<reference evidence="2" key="4">
    <citation type="journal article" date="2001" name="Nature">
        <title>Functional annotation of a full-length mouse cDNA collection.</title>
        <authorList>
            <consortium name="The RIKEN Genome Exploration Research Group Phase II Team and the FANTOM Consortium"/>
        </authorList>
    </citation>
    <scope>NUCLEOTIDE SEQUENCE</scope>
    <source>
        <strain evidence="2">C57BL/6J</strain>
        <tissue evidence="2">Testis</tissue>
    </source>
</reference>
<evidence type="ECO:0000256" key="1">
    <source>
        <dbReference type="SAM" id="Phobius"/>
    </source>
</evidence>
<protein>
    <submittedName>
        <fullName evidence="2">Uncharacterized protein</fullName>
    </submittedName>
</protein>
<reference evidence="2" key="3">
    <citation type="journal article" date="2000" name="Genome Res.">
        <title>RIKEN integrated sequence analysis (RISA) system--384-format sequencing pipeline with 384 multicapillary sequencer.</title>
        <authorList>
            <person name="Shibata K."/>
            <person name="Itoh M."/>
            <person name="Aizawa K."/>
            <person name="Nagaoka S."/>
            <person name="Sasaki N."/>
            <person name="Carninci P."/>
            <person name="Konno H."/>
            <person name="Akiyama J."/>
            <person name="Nishi K."/>
            <person name="Kitsunai T."/>
            <person name="Tashiro H."/>
            <person name="Itoh M."/>
            <person name="Sumi N."/>
            <person name="Ishii Y."/>
            <person name="Nakamura S."/>
            <person name="Hazama M."/>
            <person name="Nishine T."/>
            <person name="Harada A."/>
            <person name="Yamamoto R."/>
            <person name="Matsumoto H."/>
            <person name="Sakaguchi S."/>
            <person name="Ikegami T."/>
            <person name="Kashiwagi K."/>
            <person name="Fujiwake S."/>
            <person name="Inoue K."/>
            <person name="Togawa Y."/>
            <person name="Izawa M."/>
            <person name="Ohara E."/>
            <person name="Watahiki M."/>
            <person name="Yoneda Y."/>
            <person name="Ishikawa T."/>
            <person name="Ozawa K."/>
            <person name="Tanaka T."/>
            <person name="Matsuura S."/>
            <person name="Kawai J."/>
            <person name="Okazaki Y."/>
            <person name="Muramatsu M."/>
            <person name="Inoue Y."/>
            <person name="Kira A."/>
            <person name="Hayashizaki Y."/>
        </authorList>
    </citation>
    <scope>NUCLEOTIDE SEQUENCE</scope>
    <source>
        <strain evidence="2">C57BL/6J</strain>
        <tissue evidence="2">Testis</tissue>
    </source>
</reference>
<keyword evidence="1" id="KW-0812">Transmembrane</keyword>
<reference evidence="2" key="5">
    <citation type="journal article" date="2002" name="Nature">
        <title>Analysis of the mouse transcriptome based on functional annotation of 60,770 full-length cDNAs.</title>
        <authorList>
            <consortium name="The FANTOM Consortium and the RIKEN Genome Exploration Research Group Phase I and II Team"/>
        </authorList>
    </citation>
    <scope>NUCLEOTIDE SEQUENCE</scope>
    <source>
        <strain evidence="2">C57BL/6J</strain>
        <tissue evidence="2">Testis</tissue>
    </source>
</reference>
<dbReference type="MGI" id="MGI:5012001">
    <property type="gene designation" value="Gm19816"/>
</dbReference>
<organism evidence="2">
    <name type="scientific">Mus musculus</name>
    <name type="common">Mouse</name>
    <dbReference type="NCBI Taxonomy" id="10090"/>
    <lineage>
        <taxon>Eukaryota</taxon>
        <taxon>Metazoa</taxon>
        <taxon>Chordata</taxon>
        <taxon>Craniata</taxon>
        <taxon>Vertebrata</taxon>
        <taxon>Euteleostomi</taxon>
        <taxon>Mammalia</taxon>
        <taxon>Eutheria</taxon>
        <taxon>Euarchontoglires</taxon>
        <taxon>Glires</taxon>
        <taxon>Rodentia</taxon>
        <taxon>Myomorpha</taxon>
        <taxon>Muroidea</taxon>
        <taxon>Muridae</taxon>
        <taxon>Murinae</taxon>
        <taxon>Mus</taxon>
        <taxon>Mus</taxon>
    </lineage>
</organism>
<reference evidence="2" key="2">
    <citation type="journal article" date="2000" name="Genome Res.">
        <title>Normalization and subtraction of cap-trapper-selected cDNAs to prepare full-length cDNA libraries for rapid discovery of new genes.</title>
        <authorList>
            <person name="Carninci P."/>
            <person name="Shibata Y."/>
            <person name="Hayatsu N."/>
            <person name="Sugahara Y."/>
            <person name="Shibata K."/>
            <person name="Itoh M."/>
            <person name="Konno H."/>
            <person name="Okazaki Y."/>
            <person name="Muramatsu M."/>
            <person name="Hayashizaki Y."/>
        </authorList>
    </citation>
    <scope>NUCLEOTIDE SEQUENCE</scope>
    <source>
        <strain evidence="2">C57BL/6J</strain>
        <tissue evidence="2">Testis</tissue>
    </source>
</reference>
<dbReference type="AlphaFoldDB" id="Q3UWI5"/>
<name>Q3UWI5_MOUSE</name>
<dbReference type="AGR" id="MGI:5012001"/>
<reference evidence="2" key="1">
    <citation type="journal article" date="1999" name="Methods Enzymol.">
        <title>High-efficiency full-length cDNA cloning.</title>
        <authorList>
            <person name="Carninci P."/>
            <person name="Hayashizaki Y."/>
        </authorList>
    </citation>
    <scope>NUCLEOTIDE SEQUENCE</scope>
    <source>
        <strain evidence="2">C57BL/6J</strain>
        <tissue evidence="2">Testis</tissue>
    </source>
</reference>
<accession>Q3UWI5</accession>
<feature type="transmembrane region" description="Helical" evidence="1">
    <location>
        <begin position="12"/>
        <end position="32"/>
    </location>
</feature>
<keyword evidence="1" id="KW-1133">Transmembrane helix</keyword>
<evidence type="ECO:0000313" key="3">
    <source>
        <dbReference type="MGI" id="MGI:5012001"/>
    </source>
</evidence>